<dbReference type="InterPro" id="IPR009526">
    <property type="entry name" value="DUF1146"/>
</dbReference>
<dbReference type="NCBIfam" id="TIGR02327">
    <property type="entry name" value="int_mem_ywzB"/>
    <property type="match status" value="1"/>
</dbReference>
<name>D7UVX3_LISGR</name>
<evidence type="ECO:0000256" key="1">
    <source>
        <dbReference type="SAM" id="Phobius"/>
    </source>
</evidence>
<keyword evidence="1" id="KW-0812">Transmembrane</keyword>
<dbReference type="Pfam" id="PF06612">
    <property type="entry name" value="DUF1146"/>
    <property type="match status" value="1"/>
</dbReference>
<sequence>MESFFFIKRKETKMYNIIMEQPITIIISHLLFTVIAFWALQAIQYEKWLKKNHVMQARLLFVLLSVAIGYTVSKFFLEYLAASKQLVNLFS</sequence>
<keyword evidence="1" id="KW-0472">Membrane</keyword>
<gene>
    <name evidence="2" type="ORF">HMPREF0556_11317</name>
</gene>
<evidence type="ECO:0000313" key="3">
    <source>
        <dbReference type="Proteomes" id="UP000010119"/>
    </source>
</evidence>
<organism evidence="2 3">
    <name type="scientific">Listeria grayi DSM 20601</name>
    <dbReference type="NCBI Taxonomy" id="525367"/>
    <lineage>
        <taxon>Bacteria</taxon>
        <taxon>Bacillati</taxon>
        <taxon>Bacillota</taxon>
        <taxon>Bacilli</taxon>
        <taxon>Bacillales</taxon>
        <taxon>Listeriaceae</taxon>
        <taxon>Listeria</taxon>
    </lineage>
</organism>
<dbReference type="eggNOG" id="COG4836">
    <property type="taxonomic scope" value="Bacteria"/>
</dbReference>
<protein>
    <submittedName>
        <fullName evidence="2">Membrane protein</fullName>
    </submittedName>
</protein>
<dbReference type="STRING" id="525367.HMPREF0556_11317"/>
<dbReference type="Proteomes" id="UP000010119">
    <property type="component" value="Unassembled WGS sequence"/>
</dbReference>
<keyword evidence="3" id="KW-1185">Reference proteome</keyword>
<feature type="transmembrane region" description="Helical" evidence="1">
    <location>
        <begin position="60"/>
        <end position="81"/>
    </location>
</feature>
<keyword evidence="1" id="KW-1133">Transmembrane helix</keyword>
<evidence type="ECO:0000313" key="2">
    <source>
        <dbReference type="EMBL" id="EFI84764.1"/>
    </source>
</evidence>
<accession>D7UVX3</accession>
<proteinExistence type="predicted"/>
<dbReference type="HOGENOM" id="CLU_177085_2_0_9"/>
<dbReference type="EMBL" id="ACCR02000003">
    <property type="protein sequence ID" value="EFI84764.1"/>
    <property type="molecule type" value="Genomic_DNA"/>
</dbReference>
<feature type="transmembrane region" description="Helical" evidence="1">
    <location>
        <begin position="21"/>
        <end position="40"/>
    </location>
</feature>
<dbReference type="AlphaFoldDB" id="D7UVX3"/>
<reference evidence="2" key="1">
    <citation type="submission" date="2010-06" db="EMBL/GenBank/DDBJ databases">
        <authorList>
            <person name="Muzny D."/>
            <person name="Qin X."/>
            <person name="Buhay C."/>
            <person name="Dugan-Rocha S."/>
            <person name="Ding Y."/>
            <person name="Chen G."/>
            <person name="Hawes A."/>
            <person name="Holder M."/>
            <person name="Jhangiani S."/>
            <person name="Johnson A."/>
            <person name="Khan Z."/>
            <person name="Li Z."/>
            <person name="Liu W."/>
            <person name="Liu X."/>
            <person name="Perez L."/>
            <person name="Shen H."/>
            <person name="Wang Q."/>
            <person name="Watt J."/>
            <person name="Xi L."/>
            <person name="Xin Y."/>
            <person name="Zhou J."/>
            <person name="Deng J."/>
            <person name="Jiang H."/>
            <person name="Liu Y."/>
            <person name="Qu J."/>
            <person name="Song X.-Z."/>
            <person name="Zhang L."/>
            <person name="Villasana D."/>
            <person name="Johnson A."/>
            <person name="Liu J."/>
            <person name="Liyanage D."/>
            <person name="Lorensuhewa L."/>
            <person name="Robinson T."/>
            <person name="Song A."/>
            <person name="Song B.-B."/>
            <person name="Dinh H."/>
            <person name="Thornton R."/>
            <person name="Coyle M."/>
            <person name="Francisco L."/>
            <person name="Jackson L."/>
            <person name="Javaid M."/>
            <person name="Korchina V."/>
            <person name="Kovar C."/>
            <person name="Mata R."/>
            <person name="Mathew T."/>
            <person name="Ngo R."/>
            <person name="Nguyen L."/>
            <person name="Nguyen N."/>
            <person name="Okwuonu G."/>
            <person name="Ongeri F."/>
            <person name="Pham C."/>
            <person name="Simmons D."/>
            <person name="Wilczek-Boney K."/>
            <person name="Hale W."/>
            <person name="Jakkamsetti A."/>
            <person name="Pham P."/>
            <person name="Ruth R."/>
            <person name="San Lucas F."/>
            <person name="Warren J."/>
            <person name="Zhang J."/>
            <person name="Zhao Z."/>
            <person name="Zhou C."/>
            <person name="Zhu D."/>
            <person name="Lee S."/>
            <person name="Bess C."/>
            <person name="Blankenburg K."/>
            <person name="Forbes L."/>
            <person name="Fu Q."/>
            <person name="Gubbala S."/>
            <person name="Hirani K."/>
            <person name="Jayaseelan J.C."/>
            <person name="Lara F."/>
            <person name="Munidasa M."/>
            <person name="Palculict T."/>
            <person name="Patil S."/>
            <person name="Pu L.-L."/>
            <person name="Saada N."/>
            <person name="Tang L."/>
            <person name="Weissenberger G."/>
            <person name="Zhu Y."/>
            <person name="Hemphill L."/>
            <person name="Shang Y."/>
            <person name="Youmans B."/>
            <person name="Ayvaz T."/>
            <person name="Ross M."/>
            <person name="Santibanez J."/>
            <person name="Aqrawi P."/>
            <person name="Gross S."/>
            <person name="Joshi V."/>
            <person name="Fowler G."/>
            <person name="Nazareth L."/>
            <person name="Reid J."/>
            <person name="Worley K."/>
            <person name="Petrosino J."/>
            <person name="Highlander S."/>
            <person name="Gibbs R."/>
        </authorList>
    </citation>
    <scope>NUCLEOTIDE SEQUENCE [LARGE SCALE GENOMIC DNA]</scope>
    <source>
        <strain evidence="2">DSM 20601</strain>
    </source>
</reference>
<comment type="caution">
    <text evidence="2">The sequence shown here is derived from an EMBL/GenBank/DDBJ whole genome shotgun (WGS) entry which is preliminary data.</text>
</comment>